<dbReference type="EMBL" id="HBUE01330426">
    <property type="protein sequence ID" value="CAG6592988.1"/>
    <property type="molecule type" value="Transcribed_RNA"/>
</dbReference>
<accession>A0A8D8MU17</accession>
<proteinExistence type="predicted"/>
<keyword evidence="1" id="KW-0812">Transmembrane</keyword>
<dbReference type="AlphaFoldDB" id="A0A8D8MU17"/>
<organism evidence="2">
    <name type="scientific">Culex pipiens</name>
    <name type="common">House mosquito</name>
    <dbReference type="NCBI Taxonomy" id="7175"/>
    <lineage>
        <taxon>Eukaryota</taxon>
        <taxon>Metazoa</taxon>
        <taxon>Ecdysozoa</taxon>
        <taxon>Arthropoda</taxon>
        <taxon>Hexapoda</taxon>
        <taxon>Insecta</taxon>
        <taxon>Pterygota</taxon>
        <taxon>Neoptera</taxon>
        <taxon>Endopterygota</taxon>
        <taxon>Diptera</taxon>
        <taxon>Nematocera</taxon>
        <taxon>Culicoidea</taxon>
        <taxon>Culicidae</taxon>
        <taxon>Culicinae</taxon>
        <taxon>Culicini</taxon>
        <taxon>Culex</taxon>
        <taxon>Culex</taxon>
    </lineage>
</organism>
<evidence type="ECO:0000313" key="2">
    <source>
        <dbReference type="EMBL" id="CAG6540922.1"/>
    </source>
</evidence>
<reference evidence="2" key="1">
    <citation type="submission" date="2021-05" db="EMBL/GenBank/DDBJ databases">
        <authorList>
            <person name="Alioto T."/>
            <person name="Alioto T."/>
            <person name="Gomez Garrido J."/>
        </authorList>
    </citation>
    <scope>NUCLEOTIDE SEQUENCE</scope>
</reference>
<evidence type="ECO:0000256" key="1">
    <source>
        <dbReference type="SAM" id="Phobius"/>
    </source>
</evidence>
<sequence length="127" mass="14034">MLLLTVCVRCRRSRGRLYLFCCCWSVSKKLWTVAWLVFLRRTSTTSSLAAAAVAALRLTPDGTRARGGSHLRGNRDDLRLKICCCCSAGTLVSWFLAAAGSPVRLRGRTSLPRVNLHSLTWLLNLPG</sequence>
<keyword evidence="1" id="KW-1133">Transmembrane helix</keyword>
<keyword evidence="1" id="KW-0472">Membrane</keyword>
<feature type="transmembrane region" description="Helical" evidence="1">
    <location>
        <begin position="17"/>
        <end position="38"/>
    </location>
</feature>
<name>A0A8D8MU17_CULPI</name>
<dbReference type="EMBL" id="HBUE01223758">
    <property type="protein sequence ID" value="CAG6540917.1"/>
    <property type="molecule type" value="Transcribed_RNA"/>
</dbReference>
<dbReference type="EMBL" id="HBUE01223764">
    <property type="protein sequence ID" value="CAG6540922.1"/>
    <property type="molecule type" value="Transcribed_RNA"/>
</dbReference>
<dbReference type="EMBL" id="HBUE01330432">
    <property type="protein sequence ID" value="CAG6592993.1"/>
    <property type="molecule type" value="Transcribed_RNA"/>
</dbReference>
<protein>
    <submittedName>
        <fullName evidence="2">(northern house mosquito) hypothetical protein</fullName>
    </submittedName>
</protein>